<dbReference type="RefSeq" id="WP_086435415.1">
    <property type="nucleotide sequence ID" value="NZ_FXWH01000003.1"/>
</dbReference>
<keyword evidence="3" id="KW-1185">Reference proteome</keyword>
<dbReference type="Proteomes" id="UP000194450">
    <property type="component" value="Unassembled WGS sequence"/>
</dbReference>
<organism evidence="2 3">
    <name type="scientific">Pseudidiomarina planktonica</name>
    <dbReference type="NCBI Taxonomy" id="1323738"/>
    <lineage>
        <taxon>Bacteria</taxon>
        <taxon>Pseudomonadati</taxon>
        <taxon>Pseudomonadota</taxon>
        <taxon>Gammaproteobacteria</taxon>
        <taxon>Alteromonadales</taxon>
        <taxon>Idiomarinaceae</taxon>
        <taxon>Pseudidiomarina</taxon>
    </lineage>
</organism>
<keyword evidence="1" id="KW-0472">Membrane</keyword>
<reference evidence="3" key="1">
    <citation type="submission" date="2017-04" db="EMBL/GenBank/DDBJ databases">
        <authorList>
            <person name="Varghese N."/>
            <person name="Submissions S."/>
        </authorList>
    </citation>
    <scope>NUCLEOTIDE SEQUENCE [LARGE SCALE GENOMIC DNA]</scope>
</reference>
<name>A0A1Y6G3K7_9GAMM</name>
<keyword evidence="1" id="KW-1133">Transmembrane helix</keyword>
<dbReference type="EMBL" id="FXWH01000003">
    <property type="protein sequence ID" value="SMQ80533.1"/>
    <property type="molecule type" value="Genomic_DNA"/>
</dbReference>
<evidence type="ECO:0000313" key="2">
    <source>
        <dbReference type="EMBL" id="SMQ80533.1"/>
    </source>
</evidence>
<dbReference type="OrthoDB" id="6399521at2"/>
<evidence type="ECO:0000256" key="1">
    <source>
        <dbReference type="SAM" id="Phobius"/>
    </source>
</evidence>
<proteinExistence type="predicted"/>
<evidence type="ECO:0000313" key="3">
    <source>
        <dbReference type="Proteomes" id="UP000194450"/>
    </source>
</evidence>
<gene>
    <name evidence="2" type="ORF">SAMN06297229_2289</name>
</gene>
<accession>A0A1Y6G3K7</accession>
<feature type="transmembrane region" description="Helical" evidence="1">
    <location>
        <begin position="151"/>
        <end position="171"/>
    </location>
</feature>
<feature type="transmembrane region" description="Helical" evidence="1">
    <location>
        <begin position="69"/>
        <end position="98"/>
    </location>
</feature>
<feature type="transmembrane region" description="Helical" evidence="1">
    <location>
        <begin position="36"/>
        <end position="57"/>
    </location>
</feature>
<feature type="transmembrane region" description="Helical" evidence="1">
    <location>
        <begin position="110"/>
        <end position="131"/>
    </location>
</feature>
<sequence>MKLSSAVPKTIAGAAMAGIGLSLGRDIYKSSKNSGGFLLAVAIFVAALWLYVQSWTWLFRNYRSPVGSILVRIFSIPTLVIGLILTSFSLSVIAALVVDFMSNMDAAEPLILYTILVWSSDHIVLPLYNSLVPYTELNQVEALLDKNASIGYKWIVSITIWGLLIFAVLGIKRGISQRKSRALAWEAEEHNQAFMDEIGLSEISNNQFIDDDGNRYRLENEFRGMIELFPIGRRNRRAYIEFDENGKFINWSGIIKI</sequence>
<protein>
    <submittedName>
        <fullName evidence="2">Uncharacterized protein</fullName>
    </submittedName>
</protein>
<dbReference type="AlphaFoldDB" id="A0A1Y6G3K7"/>
<keyword evidence="1" id="KW-0812">Transmembrane</keyword>